<evidence type="ECO:0000256" key="2">
    <source>
        <dbReference type="ARBA" id="ARBA00023015"/>
    </source>
</evidence>
<keyword evidence="3" id="KW-0238">DNA-binding</keyword>
<evidence type="ECO:0000313" key="7">
    <source>
        <dbReference type="Proteomes" id="UP000236641"/>
    </source>
</evidence>
<organism evidence="6 7">
    <name type="scientific">Hanstruepera neustonica</name>
    <dbReference type="NCBI Taxonomy" id="1445657"/>
    <lineage>
        <taxon>Bacteria</taxon>
        <taxon>Pseudomonadati</taxon>
        <taxon>Bacteroidota</taxon>
        <taxon>Flavobacteriia</taxon>
        <taxon>Flavobacteriales</taxon>
        <taxon>Flavobacteriaceae</taxon>
        <taxon>Hanstruepera</taxon>
    </lineage>
</organism>
<dbReference type="GO" id="GO:0003700">
    <property type="term" value="F:DNA-binding transcription factor activity"/>
    <property type="evidence" value="ECO:0007669"/>
    <property type="project" value="InterPro"/>
</dbReference>
<dbReference type="AlphaFoldDB" id="A0A2K1E111"/>
<evidence type="ECO:0000256" key="3">
    <source>
        <dbReference type="ARBA" id="ARBA00023125"/>
    </source>
</evidence>
<dbReference type="InterPro" id="IPR003759">
    <property type="entry name" value="Cbl-bd_cap"/>
</dbReference>
<comment type="caution">
    <text evidence="6">The sequence shown here is derived from an EMBL/GenBank/DDBJ whole genome shotgun (WGS) entry which is preliminary data.</text>
</comment>
<dbReference type="Proteomes" id="UP000236641">
    <property type="component" value="Unassembled WGS sequence"/>
</dbReference>
<evidence type="ECO:0000256" key="1">
    <source>
        <dbReference type="ARBA" id="ARBA00022491"/>
    </source>
</evidence>
<dbReference type="Gene3D" id="1.10.1240.10">
    <property type="entry name" value="Methionine synthase domain"/>
    <property type="match status" value="1"/>
</dbReference>
<dbReference type="InterPro" id="IPR036724">
    <property type="entry name" value="Cobalamin-bd_sf"/>
</dbReference>
<protein>
    <submittedName>
        <fullName evidence="6">MerR family transcriptional regulator</fullName>
    </submittedName>
</protein>
<sequence length="291" mass="33683">MSKYTMAQIVTLTGINAHTLRKWETRYNIIEPERTDTNIRYYSDAQLKKLLNISLLTKNGFRISKIDKMSESEIHEAVSNQVSDGHHEAEINALIAAMLDMDERAFDQIFKEQIIKRGLLATTVQIIYPFLNQVGVLWGIDKVMPAQEHFISSLIKKRFYSSIDQLPYSKNESPSIVMFLTEYEHHELGLLLAYYIARKMGWKVYYLGQNVPIVNLKQVLQDVKPDVMFTMFVTPIHKTIIPKVDDLFAHAGNTPLWVSGNPDNIDELKNDKRVFYLPTPEDFIDKLKEKD</sequence>
<dbReference type="InterPro" id="IPR036594">
    <property type="entry name" value="Meth_synthase_dom"/>
</dbReference>
<dbReference type="RefSeq" id="WP_103051662.1">
    <property type="nucleotide sequence ID" value="NZ_POWF01000002.1"/>
</dbReference>
<keyword evidence="7" id="KW-1185">Reference proteome</keyword>
<dbReference type="SMART" id="SM00422">
    <property type="entry name" value="HTH_MERR"/>
    <property type="match status" value="1"/>
</dbReference>
<dbReference type="CDD" id="cd01104">
    <property type="entry name" value="HTH_MlrA-CarA"/>
    <property type="match status" value="1"/>
</dbReference>
<keyword evidence="4" id="KW-0804">Transcription</keyword>
<dbReference type="InterPro" id="IPR047057">
    <property type="entry name" value="MerR_fam"/>
</dbReference>
<dbReference type="PANTHER" id="PTHR30204">
    <property type="entry name" value="REDOX-CYCLING DRUG-SENSING TRANSCRIPTIONAL ACTIVATOR SOXR"/>
    <property type="match status" value="1"/>
</dbReference>
<dbReference type="GO" id="GO:0031419">
    <property type="term" value="F:cobalamin binding"/>
    <property type="evidence" value="ECO:0007669"/>
    <property type="project" value="InterPro"/>
</dbReference>
<dbReference type="SUPFAM" id="SSF52242">
    <property type="entry name" value="Cobalamin (vitamin B12)-binding domain"/>
    <property type="match status" value="1"/>
</dbReference>
<gene>
    <name evidence="6" type="ORF">C1T31_06490</name>
</gene>
<dbReference type="InterPro" id="IPR000551">
    <property type="entry name" value="MerR-type_HTH_dom"/>
</dbReference>
<dbReference type="GO" id="GO:0003677">
    <property type="term" value="F:DNA binding"/>
    <property type="evidence" value="ECO:0007669"/>
    <property type="project" value="UniProtKB-KW"/>
</dbReference>
<keyword evidence="1" id="KW-0678">Repressor</keyword>
<dbReference type="EMBL" id="POWF01000002">
    <property type="protein sequence ID" value="PNQ73966.1"/>
    <property type="molecule type" value="Genomic_DNA"/>
</dbReference>
<dbReference type="OrthoDB" id="9800334at2"/>
<feature type="domain" description="HTH merR-type" evidence="5">
    <location>
        <begin position="3"/>
        <end position="72"/>
    </location>
</feature>
<dbReference type="Pfam" id="PF13411">
    <property type="entry name" value="MerR_1"/>
    <property type="match status" value="1"/>
</dbReference>
<proteinExistence type="predicted"/>
<evidence type="ECO:0000256" key="4">
    <source>
        <dbReference type="ARBA" id="ARBA00023163"/>
    </source>
</evidence>
<dbReference type="PANTHER" id="PTHR30204:SF69">
    <property type="entry name" value="MERR-FAMILY TRANSCRIPTIONAL REGULATOR"/>
    <property type="match status" value="1"/>
</dbReference>
<accession>A0A2K1E111</accession>
<dbReference type="GO" id="GO:0046872">
    <property type="term" value="F:metal ion binding"/>
    <property type="evidence" value="ECO:0007669"/>
    <property type="project" value="InterPro"/>
</dbReference>
<name>A0A2K1E111_9FLAO</name>
<reference evidence="6 7" key="1">
    <citation type="submission" date="2018-01" db="EMBL/GenBank/DDBJ databases">
        <title>The draft genome of Hanstruepera neustonica JCM19743.</title>
        <authorList>
            <person name="He R.-H."/>
            <person name="Du Z.-J."/>
        </authorList>
    </citation>
    <scope>NUCLEOTIDE SEQUENCE [LARGE SCALE GENOMIC DNA]</scope>
    <source>
        <strain evidence="6 7">JCM19743</strain>
    </source>
</reference>
<evidence type="ECO:0000259" key="5">
    <source>
        <dbReference type="PROSITE" id="PS50937"/>
    </source>
</evidence>
<dbReference type="PROSITE" id="PS50937">
    <property type="entry name" value="HTH_MERR_2"/>
    <property type="match status" value="1"/>
</dbReference>
<dbReference type="Pfam" id="PF02607">
    <property type="entry name" value="B12-binding_2"/>
    <property type="match status" value="1"/>
</dbReference>
<keyword evidence="2" id="KW-0805">Transcription regulation</keyword>
<dbReference type="InterPro" id="IPR009061">
    <property type="entry name" value="DNA-bd_dom_put_sf"/>
</dbReference>
<dbReference type="Gene3D" id="1.10.1660.10">
    <property type="match status" value="1"/>
</dbReference>
<dbReference type="Gene3D" id="3.40.50.280">
    <property type="entry name" value="Cobalamin-binding domain"/>
    <property type="match status" value="1"/>
</dbReference>
<dbReference type="SUPFAM" id="SSF46955">
    <property type="entry name" value="Putative DNA-binding domain"/>
    <property type="match status" value="1"/>
</dbReference>
<evidence type="ECO:0000313" key="6">
    <source>
        <dbReference type="EMBL" id="PNQ73966.1"/>
    </source>
</evidence>